<keyword evidence="2 6" id="KW-0378">Hydrolase</keyword>
<organism evidence="6 7">
    <name type="scientific">Vanrija pseudolonga</name>
    <dbReference type="NCBI Taxonomy" id="143232"/>
    <lineage>
        <taxon>Eukaryota</taxon>
        <taxon>Fungi</taxon>
        <taxon>Dikarya</taxon>
        <taxon>Basidiomycota</taxon>
        <taxon>Agaricomycotina</taxon>
        <taxon>Tremellomycetes</taxon>
        <taxon>Trichosporonales</taxon>
        <taxon>Trichosporonaceae</taxon>
        <taxon>Vanrija</taxon>
    </lineage>
</organism>
<name>A0AAF0Y871_9TREE</name>
<feature type="domain" description="Glycoside hydrolase family 5 C-terminal" evidence="5">
    <location>
        <begin position="579"/>
        <end position="659"/>
    </location>
</feature>
<dbReference type="Proteomes" id="UP000827549">
    <property type="component" value="Chromosome 2"/>
</dbReference>
<evidence type="ECO:0000256" key="3">
    <source>
        <dbReference type="ARBA" id="ARBA00023295"/>
    </source>
</evidence>
<dbReference type="Gene3D" id="2.60.40.1180">
    <property type="entry name" value="Golgi alpha-mannosidase II"/>
    <property type="match status" value="1"/>
</dbReference>
<evidence type="ECO:0000256" key="1">
    <source>
        <dbReference type="ARBA" id="ARBA00005641"/>
    </source>
</evidence>
<keyword evidence="4" id="KW-0812">Transmembrane</keyword>
<dbReference type="EMBL" id="CP086715">
    <property type="protein sequence ID" value="WOO79794.1"/>
    <property type="molecule type" value="Genomic_DNA"/>
</dbReference>
<dbReference type="GO" id="GO:1904462">
    <property type="term" value="P:ergosteryl 3-beta-D-glucoside catabolic process"/>
    <property type="evidence" value="ECO:0007669"/>
    <property type="project" value="TreeGrafter"/>
</dbReference>
<dbReference type="PROSITE" id="PS00659">
    <property type="entry name" value="GLYCOSYL_HYDROL_F5"/>
    <property type="match status" value="1"/>
</dbReference>
<dbReference type="AlphaFoldDB" id="A0AAF0Y871"/>
<dbReference type="Pfam" id="PF18564">
    <property type="entry name" value="Glyco_hydro_5_C"/>
    <property type="match status" value="1"/>
</dbReference>
<keyword evidence="7" id="KW-1185">Reference proteome</keyword>
<feature type="transmembrane region" description="Helical" evidence="4">
    <location>
        <begin position="691"/>
        <end position="709"/>
    </location>
</feature>
<dbReference type="SUPFAM" id="SSF51445">
    <property type="entry name" value="(Trans)glycosidases"/>
    <property type="match status" value="1"/>
</dbReference>
<dbReference type="InterPro" id="IPR018087">
    <property type="entry name" value="Glyco_hydro_5_CS"/>
</dbReference>
<evidence type="ECO:0000313" key="6">
    <source>
        <dbReference type="EMBL" id="WOO79794.1"/>
    </source>
</evidence>
<dbReference type="PANTHER" id="PTHR31308:SF5">
    <property type="entry name" value="ERGOSTERYL-BETA-GLUCOSIDASE"/>
    <property type="match status" value="1"/>
</dbReference>
<proteinExistence type="inferred from homology"/>
<dbReference type="GO" id="GO:0005975">
    <property type="term" value="P:carbohydrate metabolic process"/>
    <property type="evidence" value="ECO:0007669"/>
    <property type="project" value="InterPro"/>
</dbReference>
<keyword evidence="3" id="KW-0326">Glycosidase</keyword>
<evidence type="ECO:0000256" key="4">
    <source>
        <dbReference type="SAM" id="Phobius"/>
    </source>
</evidence>
<dbReference type="InterPro" id="IPR041036">
    <property type="entry name" value="GH5_C"/>
</dbReference>
<sequence length="727" mass="81541">MTEFTPFAPSSSKISILAGNFVDDHGRILHLRGANVGSASKVPTEPRPKIHDHAQSSYVDQPFPLAEAPEHWARLKSWGLTFLRVNVTWDAIEHAGPGEYDKEFLAYFRALLESLRGTGIVAYVSVHQDVWSRYCGGSGAPGWTLEAAGFDLSDDGAKLEASGAAYVGGVRGHRVEGERGLWPTGYTKLACATMNTLFWGGETFAPGLKVGPKGVNIQSYLQDHFLGAFGALIDAVGDLETVIGFEMMNEPHSGYIGLNSIDEWCYETDLHLGHFPSPLQSFSLGSGHATAVPKYVRSFPYPTRVQQRVIANPTDVVAWSSSGPTGGKCPWEKEGVWKWSAEKKIAVALQEDYFAKDRKGRRVNFYPDFYFPFVKRWEVLVSKRAPKKAARFVEPLPNEYAPEWPADSRPKNFVFAPHWYDLHTMFNKKFGSLSVNVQGLARGMNPLRALYFGKAVKKNYALQIRNIVTEAHKQLGEVPIVFGECGIPMDMNYEEAFKTGDFKWHERMLDALISALESSRAHFNLWAYNPQNRDDLGDHWNSENFSWFSHELRDREIAAGKATKGDLDAGARLLDVLVRPYAIATSGTVMSTSYEVATNLFTHRWRETPEVLSKGTPPTARVTEIFLPNRVYKEGEVKWTLTRGGKGKFDFEAQRLYVWFEDSVDTVYNAKGKEAHRRVDIWVKDPVDERGWGVILVLVFLALVCTFALSSEIKLYLTGEGFAELSY</sequence>
<accession>A0AAF0Y871</accession>
<dbReference type="InterPro" id="IPR017853">
    <property type="entry name" value="GH"/>
</dbReference>
<dbReference type="PANTHER" id="PTHR31308">
    <property type="match status" value="1"/>
</dbReference>
<dbReference type="RefSeq" id="XP_062625826.1">
    <property type="nucleotide sequence ID" value="XM_062769842.1"/>
</dbReference>
<dbReference type="Gene3D" id="3.20.20.80">
    <property type="entry name" value="Glycosidases"/>
    <property type="match status" value="2"/>
</dbReference>
<dbReference type="InterPro" id="IPR013780">
    <property type="entry name" value="Glyco_hydro_b"/>
</dbReference>
<evidence type="ECO:0000256" key="2">
    <source>
        <dbReference type="ARBA" id="ARBA00022801"/>
    </source>
</evidence>
<reference evidence="6" key="1">
    <citation type="submission" date="2023-10" db="EMBL/GenBank/DDBJ databases">
        <authorList>
            <person name="Noh H."/>
        </authorList>
    </citation>
    <scope>NUCLEOTIDE SEQUENCE</scope>
    <source>
        <strain evidence="6">DUCC4014</strain>
    </source>
</reference>
<dbReference type="GO" id="GO:0050295">
    <property type="term" value="F:steryl-beta-glucosidase activity"/>
    <property type="evidence" value="ECO:0007669"/>
    <property type="project" value="TreeGrafter"/>
</dbReference>
<evidence type="ECO:0000259" key="5">
    <source>
        <dbReference type="Pfam" id="PF18564"/>
    </source>
</evidence>
<comment type="similarity">
    <text evidence="1">Belongs to the glycosyl hydrolase 5 (cellulase A) family.</text>
</comment>
<dbReference type="InterPro" id="IPR052066">
    <property type="entry name" value="Glycosphingolipid_Hydrolases"/>
</dbReference>
<gene>
    <name evidence="6" type="primary">YIR007W_1</name>
    <name evidence="6" type="ORF">LOC62_02G003310</name>
</gene>
<dbReference type="GeneID" id="87806554"/>
<keyword evidence="4" id="KW-0472">Membrane</keyword>
<evidence type="ECO:0000313" key="7">
    <source>
        <dbReference type="Proteomes" id="UP000827549"/>
    </source>
</evidence>
<keyword evidence="4" id="KW-1133">Transmembrane helix</keyword>
<protein>
    <submittedName>
        <fullName evidence="6">Purtative glycosyl hydrolase</fullName>
    </submittedName>
</protein>